<dbReference type="Pfam" id="PF00326">
    <property type="entry name" value="Peptidase_S9"/>
    <property type="match status" value="1"/>
</dbReference>
<dbReference type="InterPro" id="IPR050261">
    <property type="entry name" value="FrsA_esterase"/>
</dbReference>
<gene>
    <name evidence="2" type="ORF">QI031_04960</name>
</gene>
<dbReference type="EMBL" id="CP124543">
    <property type="protein sequence ID" value="WGV26855.1"/>
    <property type="molecule type" value="Genomic_DNA"/>
</dbReference>
<proteinExistence type="predicted"/>
<dbReference type="Gene3D" id="3.40.50.1820">
    <property type="entry name" value="alpha/beta hydrolase"/>
    <property type="match status" value="1"/>
</dbReference>
<dbReference type="PANTHER" id="PTHR22946">
    <property type="entry name" value="DIENELACTONE HYDROLASE DOMAIN-CONTAINING PROTEIN-RELATED"/>
    <property type="match status" value="1"/>
</dbReference>
<name>A0AAJ6NUK0_9CYAN</name>
<dbReference type="InterPro" id="IPR029058">
    <property type="entry name" value="AB_hydrolase_fold"/>
</dbReference>
<reference evidence="2 3" key="1">
    <citation type="journal article" date="2023" name="Limnol Oceanogr Lett">
        <title>Environmental adaptations by the intertidal Antarctic cyanobacterium Halotia branconii CENA392 as revealed using long-read genome sequencing.</title>
        <authorList>
            <person name="Dextro R.B."/>
            <person name="Delbaje E."/>
            <person name="Freitas P.N.N."/>
            <person name="Geraldes V."/>
            <person name="Pinto E."/>
            <person name="Long P.F."/>
            <person name="Fiore M.F."/>
        </authorList>
    </citation>
    <scope>NUCLEOTIDE SEQUENCE [LARGE SCALE GENOMIC DNA]</scope>
    <source>
        <strain evidence="2 3">CENA392</strain>
    </source>
</reference>
<keyword evidence="3" id="KW-1185">Reference proteome</keyword>
<sequence length="440" mass="48998">MKGAFLMPTMPLNITRRAKRLCEQRWLLDAIISLLGPDWDQGRLGYMSSACGHDSQGDFIGLRQRIKTYNDMTREFMLAARRRELRAEAELKQGHDSTARENFFTASILYGGAQWSIEANTPLNLDLNQKKTDCYAKFIQLAGRHIEQIDVPFEDRSVPAILSLPPTYKQGDHVPCVAIVSGMDGWKELSVAMDGDKWLQRGFAVLAIDGPGQGEALIREVWYDPDTYGKLGSSAFDLAAARPEIDPSRIVVHGLSFGSYWATTLAAAEPRFLACGVAMTCFEAGGFSQFETASPTFKLRFMYMTGATDEAELDRIAQKLDVFKLAPQIKCPFLVAAGEDDQLSDAHYTFDFLNSLTGAKSLIFYEGEDHGIHASRAGQLGPEAYTMVADWLSDRVRGIEAQSMYTEVDATGMVHVEPWGNQREYTYGITQTRKKLIFGS</sequence>
<dbReference type="Gene3D" id="1.20.1440.110">
    <property type="entry name" value="acylaminoacyl peptidase"/>
    <property type="match status" value="1"/>
</dbReference>
<dbReference type="InterPro" id="IPR001375">
    <property type="entry name" value="Peptidase_S9_cat"/>
</dbReference>
<dbReference type="PANTHER" id="PTHR22946:SF12">
    <property type="entry name" value="CONIDIAL PIGMENT BIOSYNTHESIS PROTEIN AYG1 (AFU_ORTHOLOGUE AFUA_2G17550)"/>
    <property type="match status" value="1"/>
</dbReference>
<evidence type="ECO:0000313" key="2">
    <source>
        <dbReference type="EMBL" id="WGV26855.1"/>
    </source>
</evidence>
<dbReference type="KEGG" id="hbq:QI031_04960"/>
<dbReference type="GO" id="GO:0006508">
    <property type="term" value="P:proteolysis"/>
    <property type="evidence" value="ECO:0007669"/>
    <property type="project" value="InterPro"/>
</dbReference>
<evidence type="ECO:0000313" key="3">
    <source>
        <dbReference type="Proteomes" id="UP001223520"/>
    </source>
</evidence>
<protein>
    <submittedName>
        <fullName evidence="2">Prolyl oligopeptidase family serine peptidase</fullName>
    </submittedName>
</protein>
<dbReference type="Proteomes" id="UP001223520">
    <property type="component" value="Chromosome"/>
</dbReference>
<organism evidence="2 3">
    <name type="scientific">Halotia branconii CENA392</name>
    <dbReference type="NCBI Taxonomy" id="1539056"/>
    <lineage>
        <taxon>Bacteria</taxon>
        <taxon>Bacillati</taxon>
        <taxon>Cyanobacteriota</taxon>
        <taxon>Cyanophyceae</taxon>
        <taxon>Nostocales</taxon>
        <taxon>Nodulariaceae</taxon>
        <taxon>Halotia</taxon>
    </lineage>
</organism>
<feature type="domain" description="Peptidase S9 prolyl oligopeptidase catalytic" evidence="1">
    <location>
        <begin position="198"/>
        <end position="393"/>
    </location>
</feature>
<accession>A0AAJ6NUK0</accession>
<evidence type="ECO:0000259" key="1">
    <source>
        <dbReference type="Pfam" id="PF00326"/>
    </source>
</evidence>
<dbReference type="AlphaFoldDB" id="A0AAJ6NUK0"/>
<dbReference type="SUPFAM" id="SSF53474">
    <property type="entry name" value="alpha/beta-Hydrolases"/>
    <property type="match status" value="1"/>
</dbReference>
<dbReference type="GO" id="GO:0008236">
    <property type="term" value="F:serine-type peptidase activity"/>
    <property type="evidence" value="ECO:0007669"/>
    <property type="project" value="InterPro"/>
</dbReference>
<dbReference type="RefSeq" id="WP_281484099.1">
    <property type="nucleotide sequence ID" value="NZ_CP124543.1"/>
</dbReference>